<reference evidence="1" key="1">
    <citation type="journal article" date="2021" name="Proc. Natl. Acad. Sci. U.S.A.">
        <title>A Catalog of Tens of Thousands of Viruses from Human Metagenomes Reveals Hidden Associations with Chronic Diseases.</title>
        <authorList>
            <person name="Tisza M.J."/>
            <person name="Buck C.B."/>
        </authorList>
    </citation>
    <scope>NUCLEOTIDE SEQUENCE</scope>
    <source>
        <strain evidence="1">CtsAY3</strain>
    </source>
</reference>
<sequence length="133" mass="14542">MKNKGCAFEIQGGGTSRYFTSPLVHGFADFVRFLDENRGEAGHAPLPLHKRIPQAAQISEAEWRNIADNQDTGYSCFIVVNVPENQVWVNEDTGAGMALYCFPFLAVMEVAASGAADPWETLLVKYPSAKMSG</sequence>
<name>A0A8S5R3Z9_9CAUD</name>
<evidence type="ECO:0000313" key="1">
    <source>
        <dbReference type="EMBL" id="DAE25811.1"/>
    </source>
</evidence>
<dbReference type="EMBL" id="BK015802">
    <property type="protein sequence ID" value="DAE25811.1"/>
    <property type="molecule type" value="Genomic_DNA"/>
</dbReference>
<accession>A0A8S5R3Z9</accession>
<proteinExistence type="predicted"/>
<protein>
    <submittedName>
        <fullName evidence="1">Uncharacterized protein</fullName>
    </submittedName>
</protein>
<organism evidence="1">
    <name type="scientific">Siphoviridae sp. ctsAY3</name>
    <dbReference type="NCBI Taxonomy" id="2827281"/>
    <lineage>
        <taxon>Viruses</taxon>
        <taxon>Duplodnaviria</taxon>
        <taxon>Heunggongvirae</taxon>
        <taxon>Uroviricota</taxon>
        <taxon>Caudoviricetes</taxon>
    </lineage>
</organism>